<dbReference type="PANTHER" id="PTHR42852:SF13">
    <property type="entry name" value="PROTEIN DIPZ"/>
    <property type="match status" value="1"/>
</dbReference>
<feature type="domain" description="Thioredoxin" evidence="4">
    <location>
        <begin position="78"/>
        <end position="221"/>
    </location>
</feature>
<dbReference type="GO" id="GO:0008270">
    <property type="term" value="F:zinc ion binding"/>
    <property type="evidence" value="ECO:0007669"/>
    <property type="project" value="UniProtKB-KW"/>
</dbReference>
<dbReference type="InterPro" id="IPR013766">
    <property type="entry name" value="Thioredoxin_domain"/>
</dbReference>
<dbReference type="CDD" id="cd02340">
    <property type="entry name" value="ZZ_NBR1_like"/>
    <property type="match status" value="1"/>
</dbReference>
<comment type="caution">
    <text evidence="5">The sequence shown here is derived from an EMBL/GenBank/DDBJ whole genome shotgun (WGS) entry which is preliminary data.</text>
</comment>
<dbReference type="InterPro" id="IPR050553">
    <property type="entry name" value="Thioredoxin_ResA/DsbE_sf"/>
</dbReference>
<reference evidence="5" key="1">
    <citation type="submission" date="2021-09" db="EMBL/GenBank/DDBJ databases">
        <authorList>
            <consortium name="AG Swart"/>
            <person name="Singh M."/>
            <person name="Singh A."/>
            <person name="Seah K."/>
            <person name="Emmerich C."/>
        </authorList>
    </citation>
    <scope>NUCLEOTIDE SEQUENCE</scope>
    <source>
        <strain evidence="5">ATCC30299</strain>
    </source>
</reference>
<evidence type="ECO:0000313" key="6">
    <source>
        <dbReference type="Proteomes" id="UP001162131"/>
    </source>
</evidence>
<gene>
    <name evidence="5" type="ORF">BSTOLATCC_MIC16597</name>
</gene>
<evidence type="ECO:0000256" key="1">
    <source>
        <dbReference type="ARBA" id="ARBA00022723"/>
    </source>
</evidence>
<dbReference type="InterPro" id="IPR043145">
    <property type="entry name" value="Znf_ZZ_sf"/>
</dbReference>
<evidence type="ECO:0000256" key="3">
    <source>
        <dbReference type="ARBA" id="ARBA00022833"/>
    </source>
</evidence>
<keyword evidence="2" id="KW-0863">Zinc-finger</keyword>
<dbReference type="AlphaFoldDB" id="A0AAU9IRX8"/>
<organism evidence="5 6">
    <name type="scientific">Blepharisma stoltei</name>
    <dbReference type="NCBI Taxonomy" id="1481888"/>
    <lineage>
        <taxon>Eukaryota</taxon>
        <taxon>Sar</taxon>
        <taxon>Alveolata</taxon>
        <taxon>Ciliophora</taxon>
        <taxon>Postciliodesmatophora</taxon>
        <taxon>Heterotrichea</taxon>
        <taxon>Heterotrichida</taxon>
        <taxon>Blepharismidae</taxon>
        <taxon>Blepharisma</taxon>
    </lineage>
</organism>
<dbReference type="Gene3D" id="3.40.30.10">
    <property type="entry name" value="Glutaredoxin"/>
    <property type="match status" value="2"/>
</dbReference>
<keyword evidence="1" id="KW-0479">Metal-binding</keyword>
<evidence type="ECO:0000313" key="5">
    <source>
        <dbReference type="EMBL" id="CAG9316486.1"/>
    </source>
</evidence>
<accession>A0AAU9IRX8</accession>
<keyword evidence="3" id="KW-0862">Zinc</keyword>
<feature type="domain" description="Thioredoxin" evidence="4">
    <location>
        <begin position="232"/>
        <end position="377"/>
    </location>
</feature>
<dbReference type="Gene3D" id="3.30.60.90">
    <property type="match status" value="1"/>
</dbReference>
<evidence type="ECO:0000256" key="2">
    <source>
        <dbReference type="ARBA" id="ARBA00022771"/>
    </source>
</evidence>
<keyword evidence="6" id="KW-1185">Reference proteome</keyword>
<dbReference type="SUPFAM" id="SSF57850">
    <property type="entry name" value="RING/U-box"/>
    <property type="match status" value="1"/>
</dbReference>
<protein>
    <recommendedName>
        <fullName evidence="4">Thioredoxin domain-containing protein</fullName>
    </recommendedName>
</protein>
<proteinExistence type="predicted"/>
<dbReference type="InterPro" id="IPR036249">
    <property type="entry name" value="Thioredoxin-like_sf"/>
</dbReference>
<sequence length="639" mass="72435">MFGDLLEFGSSVLKKASNSGILNPTFYSTKHYHFSGKEVSDNVSLSFSGKGNYFQISQLESQLSEEQKKVELNIDVAHKAGDPFPPIPVFKLSDGEEVILTSNDSKFYLYMFWMSWSPSSQEPMKYNQAIMERNPDWEGRVEVIAISIDDTRAEAERKMKDEGWDKISSYWAGSDSYYTKAPKSLKVDEIPTYVLAHQGKILWRGAPGKVDLEQVINEGLSGSHLSLPPLPLKPGDVCPAFSAVDANTEEDVDFSLADDNGKIYLINFWAIWSENSVKCMQNCQEILATHQEWADKFFVLGISIDSYREEIVGNFQDKGWNLIKNLWAGSETWYGPAPKALVLENMPYSVLVQNGKIVFSGDPSGRKLGLDLEAILKGEPLPKKYPNEAYLMSKDELDGKFEALKNAYEEFVSDNPYTQRPVINFDAKLTLKVDSEEEAQESFIWGEYSLSEKDAVSSLTRKIKDAIPEADIRLKFEPPAAFCERGSQCNLCNAPLTFNDTQYECLYCDPKHYHCDNCEKIIKEGVVGSAKFAHPHFTFVIHPGAQKLDNLRYGANRYDMTEYCEDKNGEGHCCSCDNRNAGLCDGTVIGNRYKCAHCPDFDYCQKCQERYETRDEKTVEWAESHGHLPWHIMIKLRMP</sequence>
<dbReference type="PROSITE" id="PS51352">
    <property type="entry name" value="THIOREDOXIN_2"/>
    <property type="match status" value="2"/>
</dbReference>
<dbReference type="PANTHER" id="PTHR42852">
    <property type="entry name" value="THIOL:DISULFIDE INTERCHANGE PROTEIN DSBE"/>
    <property type="match status" value="1"/>
</dbReference>
<evidence type="ECO:0000259" key="4">
    <source>
        <dbReference type="PROSITE" id="PS51352"/>
    </source>
</evidence>
<dbReference type="SUPFAM" id="SSF52833">
    <property type="entry name" value="Thioredoxin-like"/>
    <property type="match status" value="2"/>
</dbReference>
<dbReference type="Proteomes" id="UP001162131">
    <property type="component" value="Unassembled WGS sequence"/>
</dbReference>
<dbReference type="EMBL" id="CAJZBQ010000016">
    <property type="protein sequence ID" value="CAG9316486.1"/>
    <property type="molecule type" value="Genomic_DNA"/>
</dbReference>
<name>A0AAU9IRX8_9CILI</name>